<protein>
    <submittedName>
        <fullName evidence="1">Uncharacterized protein</fullName>
    </submittedName>
</protein>
<dbReference type="EMBL" id="QOIP01000009">
    <property type="protein sequence ID" value="RLU18363.1"/>
    <property type="molecule type" value="Genomic_DNA"/>
</dbReference>
<evidence type="ECO:0000313" key="1">
    <source>
        <dbReference type="EMBL" id="RLU18363.1"/>
    </source>
</evidence>
<sequence>MASIVGRVEAKLRAFKHAAAGVEDPSESPRAIRDSKDFDNTDLLDCELLVVVFVDKVVDNIGGFWDRSIL</sequence>
<reference evidence="1" key="1">
    <citation type="journal article" date="2018" name="Genome Res.">
        <title>The genomic architecture and molecular evolution of ant odorant receptors.</title>
        <authorList>
            <person name="McKenzie S.K."/>
            <person name="Kronauer D.J.C."/>
        </authorList>
    </citation>
    <scope>NUCLEOTIDE SEQUENCE [LARGE SCALE GENOMIC DNA]</scope>
    <source>
        <strain evidence="1">Clonal line C1</strain>
    </source>
</reference>
<proteinExistence type="predicted"/>
<dbReference type="Proteomes" id="UP000279307">
    <property type="component" value="Chromosome 9"/>
</dbReference>
<accession>A0A3L8DDY3</accession>
<reference evidence="1" key="2">
    <citation type="submission" date="2018-07" db="EMBL/GenBank/DDBJ databases">
        <authorList>
            <person name="Mckenzie S.K."/>
            <person name="Kronauer D.J.C."/>
        </authorList>
    </citation>
    <scope>NUCLEOTIDE SEQUENCE</scope>
    <source>
        <strain evidence="1">Clonal line C1</strain>
    </source>
</reference>
<comment type="caution">
    <text evidence="1">The sequence shown here is derived from an EMBL/GenBank/DDBJ whole genome shotgun (WGS) entry which is preliminary data.</text>
</comment>
<gene>
    <name evidence="1" type="ORF">DMN91_008720</name>
</gene>
<organism evidence="1">
    <name type="scientific">Ooceraea biroi</name>
    <name type="common">Clonal raider ant</name>
    <name type="synonym">Cerapachys biroi</name>
    <dbReference type="NCBI Taxonomy" id="2015173"/>
    <lineage>
        <taxon>Eukaryota</taxon>
        <taxon>Metazoa</taxon>
        <taxon>Ecdysozoa</taxon>
        <taxon>Arthropoda</taxon>
        <taxon>Hexapoda</taxon>
        <taxon>Insecta</taxon>
        <taxon>Pterygota</taxon>
        <taxon>Neoptera</taxon>
        <taxon>Endopterygota</taxon>
        <taxon>Hymenoptera</taxon>
        <taxon>Apocrita</taxon>
        <taxon>Aculeata</taxon>
        <taxon>Formicoidea</taxon>
        <taxon>Formicidae</taxon>
        <taxon>Dorylinae</taxon>
        <taxon>Ooceraea</taxon>
    </lineage>
</organism>
<name>A0A3L8DDY3_OOCBI</name>
<dbReference type="AlphaFoldDB" id="A0A3L8DDY3"/>